<keyword evidence="3" id="KW-1185">Reference proteome</keyword>
<name>A0A167KQ36_CALVF</name>
<dbReference type="EMBL" id="KV417292">
    <property type="protein sequence ID" value="KZO94877.1"/>
    <property type="molecule type" value="Genomic_DNA"/>
</dbReference>
<dbReference type="OrthoDB" id="5522061at2759"/>
<proteinExistence type="predicted"/>
<evidence type="ECO:0000313" key="2">
    <source>
        <dbReference type="EMBL" id="KZO94877.1"/>
    </source>
</evidence>
<accession>A0A167KQ36</accession>
<organism evidence="2 3">
    <name type="scientific">Calocera viscosa (strain TUFC12733)</name>
    <dbReference type="NCBI Taxonomy" id="1330018"/>
    <lineage>
        <taxon>Eukaryota</taxon>
        <taxon>Fungi</taxon>
        <taxon>Dikarya</taxon>
        <taxon>Basidiomycota</taxon>
        <taxon>Agaricomycotina</taxon>
        <taxon>Dacrymycetes</taxon>
        <taxon>Dacrymycetales</taxon>
        <taxon>Dacrymycetaceae</taxon>
        <taxon>Calocera</taxon>
    </lineage>
</organism>
<protein>
    <submittedName>
        <fullName evidence="2">Uncharacterized protein</fullName>
    </submittedName>
</protein>
<dbReference type="Proteomes" id="UP000076738">
    <property type="component" value="Unassembled WGS sequence"/>
</dbReference>
<evidence type="ECO:0000313" key="3">
    <source>
        <dbReference type="Proteomes" id="UP000076738"/>
    </source>
</evidence>
<gene>
    <name evidence="2" type="ORF">CALVIDRAFT_538655</name>
</gene>
<reference evidence="2 3" key="1">
    <citation type="journal article" date="2016" name="Mol. Biol. Evol.">
        <title>Comparative Genomics of Early-Diverging Mushroom-Forming Fungi Provides Insights into the Origins of Lignocellulose Decay Capabilities.</title>
        <authorList>
            <person name="Nagy L.G."/>
            <person name="Riley R."/>
            <person name="Tritt A."/>
            <person name="Adam C."/>
            <person name="Daum C."/>
            <person name="Floudas D."/>
            <person name="Sun H."/>
            <person name="Yadav J.S."/>
            <person name="Pangilinan J."/>
            <person name="Larsson K.H."/>
            <person name="Matsuura K."/>
            <person name="Barry K."/>
            <person name="Labutti K."/>
            <person name="Kuo R."/>
            <person name="Ohm R.A."/>
            <person name="Bhattacharya S.S."/>
            <person name="Shirouzu T."/>
            <person name="Yoshinaga Y."/>
            <person name="Martin F.M."/>
            <person name="Grigoriev I.V."/>
            <person name="Hibbett D.S."/>
        </authorList>
    </citation>
    <scope>NUCLEOTIDE SEQUENCE [LARGE SCALE GENOMIC DNA]</scope>
    <source>
        <strain evidence="2 3">TUFC12733</strain>
    </source>
</reference>
<feature type="region of interest" description="Disordered" evidence="1">
    <location>
        <begin position="125"/>
        <end position="149"/>
    </location>
</feature>
<evidence type="ECO:0000256" key="1">
    <source>
        <dbReference type="SAM" id="MobiDB-lite"/>
    </source>
</evidence>
<feature type="compositionally biased region" description="Basic and acidic residues" evidence="1">
    <location>
        <begin position="125"/>
        <end position="135"/>
    </location>
</feature>
<sequence>MLHVLCRRTAPRLVTCNRSKSTTVNGIEVDDLCIPTKPTWSVQDQIASSPKITILPETLAHLHKLSALVPPAMGTPEHAKLTTHLEDMVRLVEAVKDVDVSAVKVEGEVPDGRIWQSGRGMELQDYSKEGKDAPGKDAGGGHGDGSLAEGAALLKQAERSVGGFYVVEHDRKR</sequence>
<dbReference type="AlphaFoldDB" id="A0A167KQ36"/>